<dbReference type="Gene3D" id="2.130.10.10">
    <property type="entry name" value="YVTN repeat-like/Quinoprotein amine dehydrogenase"/>
    <property type="match status" value="2"/>
</dbReference>
<comment type="similarity">
    <text evidence="3">Belongs to the WD repeat WDR59 family.</text>
</comment>
<dbReference type="GO" id="GO:0005774">
    <property type="term" value="C:vacuolar membrane"/>
    <property type="evidence" value="ECO:0007669"/>
    <property type="project" value="TreeGrafter"/>
</dbReference>
<dbReference type="AlphaFoldDB" id="A0AA89BP60"/>
<accession>A0AA89BP60</accession>
<feature type="compositionally biased region" description="Basic and acidic residues" evidence="5">
    <location>
        <begin position="7"/>
        <end position="28"/>
    </location>
</feature>
<dbReference type="SMART" id="SM00320">
    <property type="entry name" value="WD40"/>
    <property type="match status" value="5"/>
</dbReference>
<dbReference type="CDD" id="cd00195">
    <property type="entry name" value="UBCc_UEV"/>
    <property type="match status" value="1"/>
</dbReference>
<proteinExistence type="inferred from homology"/>
<dbReference type="InterPro" id="IPR019775">
    <property type="entry name" value="WD40_repeat_CS"/>
</dbReference>
<evidence type="ECO:0000259" key="6">
    <source>
        <dbReference type="PROSITE" id="PS50908"/>
    </source>
</evidence>
<keyword evidence="2" id="KW-0677">Repeat</keyword>
<evidence type="ECO:0000256" key="4">
    <source>
        <dbReference type="PROSITE-ProRule" id="PRU00221"/>
    </source>
</evidence>
<dbReference type="PROSITE" id="PS50908">
    <property type="entry name" value="RWD"/>
    <property type="match status" value="1"/>
</dbReference>
<feature type="repeat" description="WD" evidence="4">
    <location>
        <begin position="259"/>
        <end position="295"/>
    </location>
</feature>
<dbReference type="PROSITE" id="PS50294">
    <property type="entry name" value="WD_REPEATS_REGION"/>
    <property type="match status" value="2"/>
</dbReference>
<dbReference type="GO" id="GO:0035591">
    <property type="term" value="F:signaling adaptor activity"/>
    <property type="evidence" value="ECO:0007669"/>
    <property type="project" value="TreeGrafter"/>
</dbReference>
<dbReference type="InterPro" id="IPR006575">
    <property type="entry name" value="RWD_dom"/>
</dbReference>
<comment type="caution">
    <text evidence="7">The sequence shown here is derived from an EMBL/GenBank/DDBJ whole genome shotgun (WGS) entry which is preliminary data.</text>
</comment>
<dbReference type="EMBL" id="VSWD01000012">
    <property type="protein sequence ID" value="KAK3086097.1"/>
    <property type="molecule type" value="Genomic_DNA"/>
</dbReference>
<dbReference type="PRINTS" id="PR00320">
    <property type="entry name" value="GPROTEINBRPT"/>
</dbReference>
<evidence type="ECO:0000256" key="2">
    <source>
        <dbReference type="ARBA" id="ARBA00022737"/>
    </source>
</evidence>
<dbReference type="Proteomes" id="UP001186944">
    <property type="component" value="Unassembled WGS sequence"/>
</dbReference>
<keyword evidence="1 4" id="KW-0853">WD repeat</keyword>
<feature type="region of interest" description="Disordered" evidence="5">
    <location>
        <begin position="1"/>
        <end position="28"/>
    </location>
</feature>
<dbReference type="Pfam" id="PF00400">
    <property type="entry name" value="WD40"/>
    <property type="match status" value="2"/>
</dbReference>
<keyword evidence="8" id="KW-1185">Reference proteome</keyword>
<sequence length="1032" mass="116588">MGGGGRRQLEVGRRERLGGGRRERDRGEKERSREFQVLVTLCVKLKELLRKGLDLALKSLDYLSCAVLLFQASAMAVDCLGKWTVLAGRKLLSLVDLEDSHLKLHRNPRQSKWDISCVQWNPHPSHANLFVTASNQKLDVFSWQDTGINHQSSIRGHSRTVSDVSWSPFDVNIIASCSVDALINLWDIRDTKKPSSSFQTVAGASQVKWNRMTNNLFATTHEGDVRIWDTRVGLVLAYKVPHSSRLEIHVKGNSPLHYIAAHISKIHGLDWSHTSESNLATSSQDGSIKFWDITNPRQCKGTLTAGLPVWRARYTPFGQGLVTVVVPQLRRGDNVLYLWDTNHNAPVHQFVGHNDVILEFQWRKLQENSKDFQLVTWSKDQTLRIWKIDPSLQKKCGHDVGDISDSSENEMTLPVFTSQSSEEAEKVQAELERQMSLSPDNYQGQQPRSLQQEFELINTEIPNIRVEELDLEKRMCKVVAMTKSGSASIGLVMKFPENYPFGSAPAFEFQEQNINIGVKQRLHRVLSDTALRHLKRKNNCLEPCLRQLSNALEFPMNPEERRTPESEMPYPFPSVTSKMSQSSYHMHSYMDLNIPFPRTSGAKFCAAGYLVVFGRAQEAQKGPSGTDFTPKSLSELVEYSSKMRMRTVPVIKQQNFLPFQFAQSPPKTVESVTIKEWYYRGQFKGKRGRSKEQNDSRSKEQEKKPHLSSVKIFDIFTVLPINRQLGQKYIINVDDIPAMCSHNAKVAESMGRKDLVRVYDVQTLAMLCCVFWDRRDAVPVKPRTQSTPIDHTPQNESSLLTEAMAGPVADKAVATLTPGLISHVTSPPILPSPMTFLHSQLTEVSSHPNLAALAGVLKMRRSNSWSCLEDSFEDYRFEDDGVNVKEKEAEREQRQHDNNCRMLDPSGQHQYDQFLHSYSDILFHWGLKNQSAQVLKFANSGRESHKGIEFGVKCHYCGQNVRGAYCGCCKNLAFNCVICHTGVKGLVNFCLSCGHGGHTSHLMEWFKTESVCPTGCGCTCALADYSLIYDTS</sequence>
<dbReference type="SUPFAM" id="SSF50978">
    <property type="entry name" value="WD40 repeat-like"/>
    <property type="match status" value="1"/>
</dbReference>
<feature type="compositionally biased region" description="Basic and acidic residues" evidence="5">
    <location>
        <begin position="690"/>
        <end position="705"/>
    </location>
</feature>
<evidence type="ECO:0000256" key="5">
    <source>
        <dbReference type="SAM" id="MobiDB-lite"/>
    </source>
</evidence>
<gene>
    <name evidence="7" type="ORF">FSP39_013508</name>
</gene>
<dbReference type="InterPro" id="IPR001680">
    <property type="entry name" value="WD40_rpt"/>
</dbReference>
<dbReference type="InterPro" id="IPR036322">
    <property type="entry name" value="WD40_repeat_dom_sf"/>
</dbReference>
<dbReference type="GO" id="GO:0034198">
    <property type="term" value="P:cellular response to amino acid starvation"/>
    <property type="evidence" value="ECO:0007669"/>
    <property type="project" value="TreeGrafter"/>
</dbReference>
<dbReference type="PROSITE" id="PS00678">
    <property type="entry name" value="WD_REPEATS_1"/>
    <property type="match status" value="2"/>
</dbReference>
<organism evidence="7 8">
    <name type="scientific">Pinctada imbricata</name>
    <name type="common">Atlantic pearl-oyster</name>
    <name type="synonym">Pinctada martensii</name>
    <dbReference type="NCBI Taxonomy" id="66713"/>
    <lineage>
        <taxon>Eukaryota</taxon>
        <taxon>Metazoa</taxon>
        <taxon>Spiralia</taxon>
        <taxon>Lophotrochozoa</taxon>
        <taxon>Mollusca</taxon>
        <taxon>Bivalvia</taxon>
        <taxon>Autobranchia</taxon>
        <taxon>Pteriomorphia</taxon>
        <taxon>Pterioida</taxon>
        <taxon>Pterioidea</taxon>
        <taxon>Pteriidae</taxon>
        <taxon>Pinctada</taxon>
    </lineage>
</organism>
<dbReference type="InterPro" id="IPR039456">
    <property type="entry name" value="WDR59_mRING-H2-C3H3C2"/>
</dbReference>
<feature type="domain" description="RWD" evidence="6">
    <location>
        <begin position="452"/>
        <end position="555"/>
    </location>
</feature>
<evidence type="ECO:0000256" key="3">
    <source>
        <dbReference type="ARBA" id="ARBA00038452"/>
    </source>
</evidence>
<dbReference type="Pfam" id="PF17120">
    <property type="entry name" value="zf-RING_16"/>
    <property type="match status" value="1"/>
</dbReference>
<dbReference type="PANTHER" id="PTHR46170:SF1">
    <property type="entry name" value="GATOR COMPLEX PROTEIN WDR59"/>
    <property type="match status" value="1"/>
</dbReference>
<dbReference type="PANTHER" id="PTHR46170">
    <property type="entry name" value="GATOR COMPLEX PROTEIN WDR59"/>
    <property type="match status" value="1"/>
</dbReference>
<evidence type="ECO:0000313" key="7">
    <source>
        <dbReference type="EMBL" id="KAK3086097.1"/>
    </source>
</evidence>
<dbReference type="GO" id="GO:0035859">
    <property type="term" value="C:Seh1-associated complex"/>
    <property type="evidence" value="ECO:0007669"/>
    <property type="project" value="TreeGrafter"/>
</dbReference>
<dbReference type="PROSITE" id="PS50082">
    <property type="entry name" value="WD_REPEATS_2"/>
    <property type="match status" value="2"/>
</dbReference>
<dbReference type="InterPro" id="IPR020472">
    <property type="entry name" value="WD40_PAC1"/>
</dbReference>
<evidence type="ECO:0000256" key="1">
    <source>
        <dbReference type="ARBA" id="ARBA00022574"/>
    </source>
</evidence>
<reference evidence="7" key="1">
    <citation type="submission" date="2019-08" db="EMBL/GenBank/DDBJ databases">
        <title>The improved chromosome-level genome for the pearl oyster Pinctada fucata martensii using PacBio sequencing and Hi-C.</title>
        <authorList>
            <person name="Zheng Z."/>
        </authorList>
    </citation>
    <scope>NUCLEOTIDE SEQUENCE</scope>
    <source>
        <strain evidence="7">ZZ-2019</strain>
        <tissue evidence="7">Adductor muscle</tissue>
    </source>
</reference>
<dbReference type="InterPro" id="IPR049566">
    <property type="entry name" value="WDR59_RTC1-like_RING_Znf"/>
</dbReference>
<feature type="repeat" description="WD" evidence="4">
    <location>
        <begin position="154"/>
        <end position="196"/>
    </location>
</feature>
<dbReference type="CDD" id="cd16692">
    <property type="entry name" value="mRING-H2-C3H3C2_WDR59"/>
    <property type="match status" value="1"/>
</dbReference>
<dbReference type="GO" id="GO:1904263">
    <property type="term" value="P:positive regulation of TORC1 signaling"/>
    <property type="evidence" value="ECO:0007669"/>
    <property type="project" value="TreeGrafter"/>
</dbReference>
<evidence type="ECO:0000313" key="8">
    <source>
        <dbReference type="Proteomes" id="UP001186944"/>
    </source>
</evidence>
<name>A0AA89BP60_PINIB</name>
<feature type="region of interest" description="Disordered" evidence="5">
    <location>
        <begin position="685"/>
        <end position="705"/>
    </location>
</feature>
<dbReference type="InterPro" id="IPR015943">
    <property type="entry name" value="WD40/YVTN_repeat-like_dom_sf"/>
</dbReference>
<dbReference type="InterPro" id="IPR049567">
    <property type="entry name" value="WDR59-like"/>
</dbReference>
<protein>
    <recommendedName>
        <fullName evidence="6">RWD domain-containing protein</fullName>
    </recommendedName>
</protein>